<accession>A0A1J4JY19</accession>
<dbReference type="EC" id="2.7.11.1" evidence="1"/>
<evidence type="ECO:0000256" key="9">
    <source>
        <dbReference type="PROSITE-ProRule" id="PRU10141"/>
    </source>
</evidence>
<organism evidence="11 12">
    <name type="scientific">Tritrichomonas foetus</name>
    <dbReference type="NCBI Taxonomy" id="1144522"/>
    <lineage>
        <taxon>Eukaryota</taxon>
        <taxon>Metamonada</taxon>
        <taxon>Parabasalia</taxon>
        <taxon>Tritrichomonadida</taxon>
        <taxon>Tritrichomonadidae</taxon>
        <taxon>Tritrichomonas</taxon>
    </lineage>
</organism>
<evidence type="ECO:0000256" key="7">
    <source>
        <dbReference type="ARBA" id="ARBA00047899"/>
    </source>
</evidence>
<keyword evidence="3" id="KW-0808">Transferase</keyword>
<feature type="domain" description="Protein kinase" evidence="10">
    <location>
        <begin position="10"/>
        <end position="259"/>
    </location>
</feature>
<dbReference type="RefSeq" id="XP_068355542.1">
    <property type="nucleotide sequence ID" value="XM_068507417.1"/>
</dbReference>
<dbReference type="SUPFAM" id="SSF56112">
    <property type="entry name" value="Protein kinase-like (PK-like)"/>
    <property type="match status" value="1"/>
</dbReference>
<evidence type="ECO:0000259" key="10">
    <source>
        <dbReference type="PROSITE" id="PS50011"/>
    </source>
</evidence>
<feature type="binding site" evidence="9">
    <location>
        <position position="39"/>
    </location>
    <ligand>
        <name>ATP</name>
        <dbReference type="ChEBI" id="CHEBI:30616"/>
    </ligand>
</feature>
<dbReference type="Pfam" id="PF00069">
    <property type="entry name" value="Pkinase"/>
    <property type="match status" value="1"/>
</dbReference>
<dbReference type="InterPro" id="IPR017441">
    <property type="entry name" value="Protein_kinase_ATP_BS"/>
</dbReference>
<dbReference type="PROSITE" id="PS50011">
    <property type="entry name" value="PROTEIN_KINASE_DOM"/>
    <property type="match status" value="1"/>
</dbReference>
<dbReference type="PROSITE" id="PS00107">
    <property type="entry name" value="PROTEIN_KINASE_ATP"/>
    <property type="match status" value="1"/>
</dbReference>
<evidence type="ECO:0000256" key="3">
    <source>
        <dbReference type="ARBA" id="ARBA00022679"/>
    </source>
</evidence>
<dbReference type="VEuPathDB" id="TrichDB:TRFO_30547"/>
<dbReference type="EMBL" id="MLAK01000869">
    <property type="protein sequence ID" value="OHT02406.1"/>
    <property type="molecule type" value="Genomic_DNA"/>
</dbReference>
<evidence type="ECO:0000313" key="11">
    <source>
        <dbReference type="EMBL" id="OHT02406.1"/>
    </source>
</evidence>
<evidence type="ECO:0000256" key="6">
    <source>
        <dbReference type="ARBA" id="ARBA00022840"/>
    </source>
</evidence>
<keyword evidence="6 9" id="KW-0067">ATP-binding</keyword>
<proteinExistence type="predicted"/>
<keyword evidence="4 9" id="KW-0547">Nucleotide-binding</keyword>
<dbReference type="GeneID" id="94842121"/>
<comment type="catalytic activity">
    <reaction evidence="7">
        <text>L-threonyl-[protein] + ATP = O-phospho-L-threonyl-[protein] + ADP + H(+)</text>
        <dbReference type="Rhea" id="RHEA:46608"/>
        <dbReference type="Rhea" id="RHEA-COMP:11060"/>
        <dbReference type="Rhea" id="RHEA-COMP:11605"/>
        <dbReference type="ChEBI" id="CHEBI:15378"/>
        <dbReference type="ChEBI" id="CHEBI:30013"/>
        <dbReference type="ChEBI" id="CHEBI:30616"/>
        <dbReference type="ChEBI" id="CHEBI:61977"/>
        <dbReference type="ChEBI" id="CHEBI:456216"/>
        <dbReference type="EC" id="2.7.11.1"/>
    </reaction>
</comment>
<dbReference type="AlphaFoldDB" id="A0A1J4JY19"/>
<dbReference type="Gene3D" id="1.10.510.10">
    <property type="entry name" value="Transferase(Phosphotransferase) domain 1"/>
    <property type="match status" value="1"/>
</dbReference>
<keyword evidence="12" id="KW-1185">Reference proteome</keyword>
<dbReference type="InterPro" id="IPR011009">
    <property type="entry name" value="Kinase-like_dom_sf"/>
</dbReference>
<dbReference type="GO" id="GO:0004674">
    <property type="term" value="F:protein serine/threonine kinase activity"/>
    <property type="evidence" value="ECO:0007669"/>
    <property type="project" value="UniProtKB-KW"/>
</dbReference>
<evidence type="ECO:0000256" key="4">
    <source>
        <dbReference type="ARBA" id="ARBA00022741"/>
    </source>
</evidence>
<dbReference type="PANTHER" id="PTHR44899">
    <property type="entry name" value="CAMK FAMILY PROTEIN KINASE"/>
    <property type="match status" value="1"/>
</dbReference>
<dbReference type="InterPro" id="IPR051131">
    <property type="entry name" value="NEK_Ser/Thr_kinase_NIMA"/>
</dbReference>
<evidence type="ECO:0000256" key="5">
    <source>
        <dbReference type="ARBA" id="ARBA00022777"/>
    </source>
</evidence>
<dbReference type="GO" id="GO:0005524">
    <property type="term" value="F:ATP binding"/>
    <property type="evidence" value="ECO:0007669"/>
    <property type="project" value="UniProtKB-UniRule"/>
</dbReference>
<evidence type="ECO:0000313" key="12">
    <source>
        <dbReference type="Proteomes" id="UP000179807"/>
    </source>
</evidence>
<dbReference type="PANTHER" id="PTHR44899:SF10">
    <property type="entry name" value="NIMA-RELATED KINASE 2"/>
    <property type="match status" value="1"/>
</dbReference>
<comment type="catalytic activity">
    <reaction evidence="8">
        <text>L-seryl-[protein] + ATP = O-phospho-L-seryl-[protein] + ADP + H(+)</text>
        <dbReference type="Rhea" id="RHEA:17989"/>
        <dbReference type="Rhea" id="RHEA-COMP:9863"/>
        <dbReference type="Rhea" id="RHEA-COMP:11604"/>
        <dbReference type="ChEBI" id="CHEBI:15378"/>
        <dbReference type="ChEBI" id="CHEBI:29999"/>
        <dbReference type="ChEBI" id="CHEBI:30616"/>
        <dbReference type="ChEBI" id="CHEBI:83421"/>
        <dbReference type="ChEBI" id="CHEBI:456216"/>
        <dbReference type="EC" id="2.7.11.1"/>
    </reaction>
</comment>
<name>A0A1J4JY19_9EUKA</name>
<keyword evidence="5 11" id="KW-0418">Kinase</keyword>
<dbReference type="OrthoDB" id="248923at2759"/>
<evidence type="ECO:0000256" key="2">
    <source>
        <dbReference type="ARBA" id="ARBA00022527"/>
    </source>
</evidence>
<reference evidence="11" key="1">
    <citation type="submission" date="2016-10" db="EMBL/GenBank/DDBJ databases">
        <authorList>
            <person name="Benchimol M."/>
            <person name="Almeida L.G."/>
            <person name="Vasconcelos A.T."/>
            <person name="Perreira-Neves A."/>
            <person name="Rosa I.A."/>
            <person name="Tasca T."/>
            <person name="Bogo M.R."/>
            <person name="de Souza W."/>
        </authorList>
    </citation>
    <scope>NUCLEOTIDE SEQUENCE [LARGE SCALE GENOMIC DNA]</scope>
    <source>
        <strain evidence="11">K</strain>
    </source>
</reference>
<evidence type="ECO:0000256" key="1">
    <source>
        <dbReference type="ARBA" id="ARBA00012513"/>
    </source>
</evidence>
<protein>
    <recommendedName>
        <fullName evidence="1">non-specific serine/threonine protein kinase</fullName>
        <ecNumber evidence="1">2.7.11.1</ecNumber>
    </recommendedName>
</protein>
<sequence>MMENWLPKGFSSLERLGNGSFGRVELIQREEDGALFALKILERQQGIDSAEVEIESLNVIDSPFVANLYEVLRQPNSVALLIDPALGGSLRQKIAEFREKSTPMPTEMIYTIFTQILLAIRAVHQAGVAHRDLGPANILFVHQDQSKELRVLLVDFGVSASVKNGHLKGSVGTPNYMSPELAKGESHNTKTDIYSLGVILYEMCELQLPKEKGEFKTFKYHKEFSELIWSMCSRNPNDRPSVNDILNRADISKYAMQYLSSKRIPLTAHDWNPVVIEFDDTEINFDDLPPIDSTIPTGSGRLLLSGRQYVDDKYYEEKMEAERVAYETRLRNEQIIAERREEQLRINNELKRQERQTHQKWKEHKDDLSHHKNDFLQRIAGIRAQKRDKNIKFNSVPSPNSIIPPILPTDPIDKAADELERTRFLLEKQFGAEKLLAAHKKLEEDMMLSPAELKITPKEYDAISRLIRKEREVFGA</sequence>
<dbReference type="InterPro" id="IPR000719">
    <property type="entry name" value="Prot_kinase_dom"/>
</dbReference>
<comment type="caution">
    <text evidence="11">The sequence shown here is derived from an EMBL/GenBank/DDBJ whole genome shotgun (WGS) entry which is preliminary data.</text>
</comment>
<dbReference type="Proteomes" id="UP000179807">
    <property type="component" value="Unassembled WGS sequence"/>
</dbReference>
<keyword evidence="2" id="KW-0723">Serine/threonine-protein kinase</keyword>
<evidence type="ECO:0000256" key="8">
    <source>
        <dbReference type="ARBA" id="ARBA00048679"/>
    </source>
</evidence>
<gene>
    <name evidence="11" type="ORF">TRFO_30547</name>
</gene>